<reference evidence="1 2" key="1">
    <citation type="submission" date="2013-07" db="EMBL/GenBank/DDBJ databases">
        <title>Comparative Genomic and Metabolomic Analysis of Twelve Strains of Pseudoalteromonas luteoviolacea.</title>
        <authorList>
            <person name="Vynne N.G."/>
            <person name="Mansson M."/>
            <person name="Gram L."/>
        </authorList>
    </citation>
    <scope>NUCLEOTIDE SEQUENCE [LARGE SCALE GENOMIC DNA]</scope>
    <source>
        <strain evidence="1 2">H33</strain>
    </source>
</reference>
<accession>A0A167B651</accession>
<dbReference type="Proteomes" id="UP000076503">
    <property type="component" value="Unassembled WGS sequence"/>
</dbReference>
<protein>
    <submittedName>
        <fullName evidence="1">Uncharacterized protein</fullName>
    </submittedName>
</protein>
<dbReference type="AlphaFoldDB" id="A0A167B651"/>
<sequence>MSKKQKTNPLGLVFYFDKLYKCAITLQLAHKY</sequence>
<dbReference type="EMBL" id="AUXZ01000119">
    <property type="protein sequence ID" value="KZN46189.1"/>
    <property type="molecule type" value="Genomic_DNA"/>
</dbReference>
<evidence type="ECO:0000313" key="2">
    <source>
        <dbReference type="Proteomes" id="UP000076503"/>
    </source>
</evidence>
<organism evidence="1 2">
    <name type="scientific">Pseudoalteromonas luteoviolacea H33</name>
    <dbReference type="NCBI Taxonomy" id="1365251"/>
    <lineage>
        <taxon>Bacteria</taxon>
        <taxon>Pseudomonadati</taxon>
        <taxon>Pseudomonadota</taxon>
        <taxon>Gammaproteobacteria</taxon>
        <taxon>Alteromonadales</taxon>
        <taxon>Pseudoalteromonadaceae</taxon>
        <taxon>Pseudoalteromonas</taxon>
    </lineage>
</organism>
<gene>
    <name evidence="1" type="ORF">N476_03440</name>
</gene>
<comment type="caution">
    <text evidence="1">The sequence shown here is derived from an EMBL/GenBank/DDBJ whole genome shotgun (WGS) entry which is preliminary data.</text>
</comment>
<proteinExistence type="predicted"/>
<evidence type="ECO:0000313" key="1">
    <source>
        <dbReference type="EMBL" id="KZN46189.1"/>
    </source>
</evidence>
<name>A0A167B651_9GAMM</name>